<reference evidence="1" key="1">
    <citation type="submission" date="2018-02" db="EMBL/GenBank/DDBJ databases">
        <title>The genomes of Aspergillus section Nigri reveals drivers in fungal speciation.</title>
        <authorList>
            <consortium name="DOE Joint Genome Institute"/>
            <person name="Vesth T.C."/>
            <person name="Nybo J."/>
            <person name="Theobald S."/>
            <person name="Brandl J."/>
            <person name="Frisvad J.C."/>
            <person name="Nielsen K.F."/>
            <person name="Lyhne E.K."/>
            <person name="Kogle M.E."/>
            <person name="Kuo A."/>
            <person name="Riley R."/>
            <person name="Clum A."/>
            <person name="Nolan M."/>
            <person name="Lipzen A."/>
            <person name="Salamov A."/>
            <person name="Henrissat B."/>
            <person name="Wiebenga A."/>
            <person name="De vries R.P."/>
            <person name="Grigoriev I.V."/>
            <person name="Mortensen U.H."/>
            <person name="Andersen M.R."/>
            <person name="Baker S.E."/>
        </authorList>
    </citation>
    <scope>NUCLEOTIDE SEQUENCE</scope>
    <source>
        <strain evidence="1">CBS 621.78</strain>
    </source>
</reference>
<proteinExistence type="predicted"/>
<protein>
    <submittedName>
        <fullName evidence="1">Uncharacterized protein</fullName>
    </submittedName>
</protein>
<dbReference type="EMBL" id="KZ825350">
    <property type="protein sequence ID" value="RAH44821.1"/>
    <property type="molecule type" value="Genomic_DNA"/>
</dbReference>
<accession>A0ACD1G6S8</accession>
<name>A0ACD1G6S8_9EURO</name>
<keyword evidence="2" id="KW-1185">Reference proteome</keyword>
<sequence length="223" mass="26269">MSGLHSIMVLELEVNGVANLVVKTFFGKEYFESINQLDPFLDESRAYEHILLKRSSSKSTYFPTYHGVILNLTREKYPRSYVLRPRAIVLERVEPNIRCRRILGTPPTREYHLFDDFVARIGDLPLSDFEKEWYISLAIDRLERLAALHGIGILRRDIGDEHFRLPNDFYDTVLYDFSHPYIINTPWPYVKRPKPLLALIQLEQVQVLSTVLSRYTHIPWLRH</sequence>
<evidence type="ECO:0000313" key="1">
    <source>
        <dbReference type="EMBL" id="RAH44821.1"/>
    </source>
</evidence>
<dbReference type="Proteomes" id="UP000249057">
    <property type="component" value="Unassembled WGS sequence"/>
</dbReference>
<gene>
    <name evidence="1" type="ORF">BO95DRAFT_482907</name>
</gene>
<evidence type="ECO:0000313" key="2">
    <source>
        <dbReference type="Proteomes" id="UP000249057"/>
    </source>
</evidence>
<organism evidence="1 2">
    <name type="scientific">Aspergillus brunneoviolaceus CBS 621.78</name>
    <dbReference type="NCBI Taxonomy" id="1450534"/>
    <lineage>
        <taxon>Eukaryota</taxon>
        <taxon>Fungi</taxon>
        <taxon>Dikarya</taxon>
        <taxon>Ascomycota</taxon>
        <taxon>Pezizomycotina</taxon>
        <taxon>Eurotiomycetes</taxon>
        <taxon>Eurotiomycetidae</taxon>
        <taxon>Eurotiales</taxon>
        <taxon>Aspergillaceae</taxon>
        <taxon>Aspergillus</taxon>
        <taxon>Aspergillus subgen. Circumdati</taxon>
    </lineage>
</organism>